<sequence length="253" mass="29245">MDQQLTPQDLFNICDNQWRKAFVEGPHTSFKMVEAMRDVMGLTYQDILTHPERLAAFQEDSVQEEDIYPGGRYYDTWGSLTGRCTSFAIKVVSNLEDQYPGYFHFGYFNIGPHRLGRCDKTQILIDSTSNNGVKRQPARMEVMHFDAYGNPGLLSYEGLIRWRLSHHRIELSRDMDNGQNMSYITFDGSRGSAESNNECLDELYYFIEECGGEEQWKADEINVVNRDLWKAAVREWGWPVWTEDAAPPPNSTN</sequence>
<organism evidence="1 2">
    <name type="scientific">Lasiosphaeria miniovina</name>
    <dbReference type="NCBI Taxonomy" id="1954250"/>
    <lineage>
        <taxon>Eukaryota</taxon>
        <taxon>Fungi</taxon>
        <taxon>Dikarya</taxon>
        <taxon>Ascomycota</taxon>
        <taxon>Pezizomycotina</taxon>
        <taxon>Sordariomycetes</taxon>
        <taxon>Sordariomycetidae</taxon>
        <taxon>Sordariales</taxon>
        <taxon>Lasiosphaeriaceae</taxon>
        <taxon>Lasiosphaeria</taxon>
    </lineage>
</organism>
<comment type="caution">
    <text evidence="1">The sequence shown here is derived from an EMBL/GenBank/DDBJ whole genome shotgun (WGS) entry which is preliminary data.</text>
</comment>
<dbReference type="RefSeq" id="XP_060294599.1">
    <property type="nucleotide sequence ID" value="XM_060445675.1"/>
</dbReference>
<keyword evidence="2" id="KW-1185">Reference proteome</keyword>
<dbReference type="EMBL" id="JAUIRO010000005">
    <property type="protein sequence ID" value="KAK0713276.1"/>
    <property type="molecule type" value="Genomic_DNA"/>
</dbReference>
<dbReference type="GeneID" id="85328945"/>
<reference evidence="1" key="1">
    <citation type="submission" date="2023-06" db="EMBL/GenBank/DDBJ databases">
        <title>Genome-scale phylogeny and comparative genomics of the fungal order Sordariales.</title>
        <authorList>
            <consortium name="Lawrence Berkeley National Laboratory"/>
            <person name="Hensen N."/>
            <person name="Bonometti L."/>
            <person name="Westerberg I."/>
            <person name="Brannstrom I.O."/>
            <person name="Guillou S."/>
            <person name="Cros-Aarteil S."/>
            <person name="Calhoun S."/>
            <person name="Haridas S."/>
            <person name="Kuo A."/>
            <person name="Mondo S."/>
            <person name="Pangilinan J."/>
            <person name="Riley R."/>
            <person name="LaButti K."/>
            <person name="Andreopoulos B."/>
            <person name="Lipzen A."/>
            <person name="Chen C."/>
            <person name="Yanf M."/>
            <person name="Daum C."/>
            <person name="Ng V."/>
            <person name="Clum A."/>
            <person name="Steindorff A."/>
            <person name="Ohm R."/>
            <person name="Martin F."/>
            <person name="Silar P."/>
            <person name="Natvig D."/>
            <person name="Lalanne C."/>
            <person name="Gautier V."/>
            <person name="Ament-velasquez S.L."/>
            <person name="Kruys A."/>
            <person name="Hutchinson M.I."/>
            <person name="Powell A.J."/>
            <person name="Barry K."/>
            <person name="Miller A.N."/>
            <person name="Grigoriev I.V."/>
            <person name="Debuchy R."/>
            <person name="Gladieux P."/>
            <person name="Thoren M.H."/>
            <person name="Johannesson H."/>
        </authorList>
    </citation>
    <scope>NUCLEOTIDE SEQUENCE</scope>
    <source>
        <strain evidence="1">SMH2392-1A</strain>
    </source>
</reference>
<name>A0AA40ACD7_9PEZI</name>
<protein>
    <submittedName>
        <fullName evidence="1">Uncharacterized protein</fullName>
    </submittedName>
</protein>
<proteinExistence type="predicted"/>
<evidence type="ECO:0000313" key="1">
    <source>
        <dbReference type="EMBL" id="KAK0713276.1"/>
    </source>
</evidence>
<dbReference type="AlphaFoldDB" id="A0AA40ACD7"/>
<evidence type="ECO:0000313" key="2">
    <source>
        <dbReference type="Proteomes" id="UP001172101"/>
    </source>
</evidence>
<gene>
    <name evidence="1" type="ORF">B0T26DRAFT_753402</name>
</gene>
<accession>A0AA40ACD7</accession>
<dbReference type="Proteomes" id="UP001172101">
    <property type="component" value="Unassembled WGS sequence"/>
</dbReference>